<dbReference type="InterPro" id="IPR042098">
    <property type="entry name" value="TauD-like_sf"/>
</dbReference>
<dbReference type="Proteomes" id="UP000262825">
    <property type="component" value="Unassembled WGS sequence"/>
</dbReference>
<evidence type="ECO:0000256" key="6">
    <source>
        <dbReference type="ARBA" id="ARBA00023004"/>
    </source>
</evidence>
<dbReference type="Gene3D" id="3.30.2020.30">
    <property type="match status" value="1"/>
</dbReference>
<dbReference type="PANTHER" id="PTHR10696">
    <property type="entry name" value="GAMMA-BUTYROBETAINE HYDROXYLASE-RELATED"/>
    <property type="match status" value="1"/>
</dbReference>
<sequence>MLRSSITQSTSKNTSRILNSLINKRYNNTISSKGKILSVSTNNSGFTTVEFLPPSIPGTNGANKGSATNIKPLKVCLNNIFLRDASKSPNSVNPVTKQKLFNTGSLLKNIGFHCQPKRIQVSECGGFVNIEWNDGDKFMYPYRFFVKYSGSSEISKLKDNKIFPHRQILWDSTKLQQQMTTDDGLTVDYEKFMNDDYVQYLTLLNMNKYGLAFIKNVPAVNSSSNSPDNDSVLVSIVDKIGGFVVPTVYGNVFKFDATNTDTNTHTNIAFSEGKLPLHNSLTYLENTPGWHLLHSIKNVGDELEGVNYFVDGFNAAKYVRELDTAAYQALTNVPINFRFRQGDRRYYQSKPLIQEHESDNNNVLLSSYNELIKEINYSPLNQAPFTFGIWNKGTNGDAVVTDKNKLTQRFEFEDFLRGLETFEDFIDKPDNQFRIKTPSNTVVIFNNRRVLAGRSGFGKSNRVMNGCFMDNDPTISRLIYLEEKYGKKNLT</sequence>
<dbReference type="GO" id="GO:0005739">
    <property type="term" value="C:mitochondrion"/>
    <property type="evidence" value="ECO:0007669"/>
    <property type="project" value="TreeGrafter"/>
</dbReference>
<dbReference type="PANTHER" id="PTHR10696:SF25">
    <property type="entry name" value="OXIDOREDUCTASE AIM17-RELATED"/>
    <property type="match status" value="1"/>
</dbReference>
<dbReference type="Pfam" id="PF02668">
    <property type="entry name" value="TauD"/>
    <property type="match status" value="1"/>
</dbReference>
<keyword evidence="4" id="KW-0223">Dioxygenase</keyword>
<name>A0A376B8V0_9ASCO</name>
<evidence type="ECO:0000256" key="1">
    <source>
        <dbReference type="ARBA" id="ARBA00001954"/>
    </source>
</evidence>
<dbReference type="EMBL" id="UFAJ01000575">
    <property type="protein sequence ID" value="SSD61123.1"/>
    <property type="molecule type" value="Genomic_DNA"/>
</dbReference>
<evidence type="ECO:0000256" key="2">
    <source>
        <dbReference type="ARBA" id="ARBA00008654"/>
    </source>
</evidence>
<gene>
    <name evidence="8" type="ORF">SCODWIG_02884</name>
</gene>
<dbReference type="GO" id="GO:0045329">
    <property type="term" value="P:carnitine biosynthetic process"/>
    <property type="evidence" value="ECO:0007669"/>
    <property type="project" value="TreeGrafter"/>
</dbReference>
<evidence type="ECO:0000256" key="3">
    <source>
        <dbReference type="ARBA" id="ARBA00022723"/>
    </source>
</evidence>
<comment type="similarity">
    <text evidence="2">Belongs to the gamma-BBH/TMLD family.</text>
</comment>
<keyword evidence="3" id="KW-0479">Metal-binding</keyword>
<comment type="cofactor">
    <cofactor evidence="1">
        <name>Fe(2+)</name>
        <dbReference type="ChEBI" id="CHEBI:29033"/>
    </cofactor>
</comment>
<dbReference type="GO" id="GO:0051213">
    <property type="term" value="F:dioxygenase activity"/>
    <property type="evidence" value="ECO:0007669"/>
    <property type="project" value="UniProtKB-KW"/>
</dbReference>
<reference evidence="9" key="1">
    <citation type="submission" date="2018-06" db="EMBL/GenBank/DDBJ databases">
        <authorList>
            <person name="Guldener U."/>
        </authorList>
    </citation>
    <scope>NUCLEOTIDE SEQUENCE [LARGE SCALE GENOMIC DNA]</scope>
    <source>
        <strain evidence="9">UTAD17</strain>
    </source>
</reference>
<dbReference type="InterPro" id="IPR003819">
    <property type="entry name" value="TauD/TfdA-like"/>
</dbReference>
<dbReference type="SUPFAM" id="SSF51197">
    <property type="entry name" value="Clavaminate synthase-like"/>
    <property type="match status" value="1"/>
</dbReference>
<dbReference type="InterPro" id="IPR050411">
    <property type="entry name" value="AlphaKG_dependent_hydroxylases"/>
</dbReference>
<organism evidence="8 9">
    <name type="scientific">Saccharomycodes ludwigii</name>
    <dbReference type="NCBI Taxonomy" id="36035"/>
    <lineage>
        <taxon>Eukaryota</taxon>
        <taxon>Fungi</taxon>
        <taxon>Dikarya</taxon>
        <taxon>Ascomycota</taxon>
        <taxon>Saccharomycotina</taxon>
        <taxon>Saccharomycetes</taxon>
        <taxon>Saccharomycodales</taxon>
        <taxon>Saccharomycodaceae</taxon>
        <taxon>Saccharomycodes</taxon>
    </lineage>
</organism>
<evidence type="ECO:0000313" key="9">
    <source>
        <dbReference type="Proteomes" id="UP000262825"/>
    </source>
</evidence>
<evidence type="ECO:0000256" key="4">
    <source>
        <dbReference type="ARBA" id="ARBA00022964"/>
    </source>
</evidence>
<dbReference type="GO" id="GO:0046872">
    <property type="term" value="F:metal ion binding"/>
    <property type="evidence" value="ECO:0007669"/>
    <property type="project" value="UniProtKB-KW"/>
</dbReference>
<feature type="domain" description="TauD/TfdA-like" evidence="7">
    <location>
        <begin position="173"/>
        <end position="467"/>
    </location>
</feature>
<keyword evidence="9" id="KW-1185">Reference proteome</keyword>
<evidence type="ECO:0000313" key="8">
    <source>
        <dbReference type="EMBL" id="SSD61123.1"/>
    </source>
</evidence>
<dbReference type="VEuPathDB" id="FungiDB:SCODWIG_02884"/>
<evidence type="ECO:0000256" key="5">
    <source>
        <dbReference type="ARBA" id="ARBA00023002"/>
    </source>
</evidence>
<accession>A0A376B8V0</accession>
<proteinExistence type="inferred from homology"/>
<keyword evidence="5" id="KW-0560">Oxidoreductase</keyword>
<protein>
    <submittedName>
        <fullName evidence="8">Related to Probable oxidoreductase AIM17</fullName>
    </submittedName>
</protein>
<dbReference type="Gene3D" id="3.60.130.10">
    <property type="entry name" value="Clavaminate synthase-like"/>
    <property type="match status" value="1"/>
</dbReference>
<dbReference type="AlphaFoldDB" id="A0A376B8V0"/>
<dbReference type="OrthoDB" id="406634at2759"/>
<keyword evidence="6" id="KW-0408">Iron</keyword>
<evidence type="ECO:0000259" key="7">
    <source>
        <dbReference type="Pfam" id="PF02668"/>
    </source>
</evidence>
<dbReference type="InterPro" id="IPR038492">
    <property type="entry name" value="GBBH-like_N_sf"/>
</dbReference>